<dbReference type="Gene3D" id="3.30.465.10">
    <property type="match status" value="1"/>
</dbReference>
<proteinExistence type="inferred from homology"/>
<feature type="domain" description="FAD-binding PCMH-type" evidence="6">
    <location>
        <begin position="57"/>
        <end position="231"/>
    </location>
</feature>
<reference evidence="7 8" key="1">
    <citation type="submission" date="2024-01" db="EMBL/GenBank/DDBJ databases">
        <title>A draft genome for a cacao thread blight-causing isolate of Paramarasmius palmivorus.</title>
        <authorList>
            <person name="Baruah I.K."/>
            <person name="Bukari Y."/>
            <person name="Amoako-Attah I."/>
            <person name="Meinhardt L.W."/>
            <person name="Bailey B.A."/>
            <person name="Cohen S.P."/>
        </authorList>
    </citation>
    <scope>NUCLEOTIDE SEQUENCE [LARGE SCALE GENOMIC DNA]</scope>
    <source>
        <strain evidence="7 8">GH-12</strain>
    </source>
</reference>
<dbReference type="InterPro" id="IPR016166">
    <property type="entry name" value="FAD-bd_PCMH"/>
</dbReference>
<dbReference type="InterPro" id="IPR036318">
    <property type="entry name" value="FAD-bd_PCMH-like_sf"/>
</dbReference>
<evidence type="ECO:0000259" key="6">
    <source>
        <dbReference type="PROSITE" id="PS51387"/>
    </source>
</evidence>
<accession>A0AAW0BCB0</accession>
<feature type="signal peptide" evidence="5">
    <location>
        <begin position="1"/>
        <end position="21"/>
    </location>
</feature>
<dbReference type="PANTHER" id="PTHR42973">
    <property type="entry name" value="BINDING OXIDOREDUCTASE, PUTATIVE (AFU_ORTHOLOGUE AFUA_1G17690)-RELATED"/>
    <property type="match status" value="1"/>
</dbReference>
<evidence type="ECO:0000256" key="3">
    <source>
        <dbReference type="ARBA" id="ARBA00022827"/>
    </source>
</evidence>
<evidence type="ECO:0000313" key="8">
    <source>
        <dbReference type="Proteomes" id="UP001383192"/>
    </source>
</evidence>
<dbReference type="InterPro" id="IPR006094">
    <property type="entry name" value="Oxid_FAD_bind_N"/>
</dbReference>
<dbReference type="AlphaFoldDB" id="A0AAW0BCB0"/>
<feature type="chain" id="PRO_5043362249" description="FAD-binding PCMH-type domain-containing protein" evidence="5">
    <location>
        <begin position="22"/>
        <end position="490"/>
    </location>
</feature>
<gene>
    <name evidence="7" type="ORF">VNI00_016730</name>
</gene>
<dbReference type="Pfam" id="PF08031">
    <property type="entry name" value="BBE"/>
    <property type="match status" value="1"/>
</dbReference>
<dbReference type="SUPFAM" id="SSF56176">
    <property type="entry name" value="FAD-binding/transporter-associated domain-like"/>
    <property type="match status" value="1"/>
</dbReference>
<keyword evidence="4" id="KW-0560">Oxidoreductase</keyword>
<keyword evidence="3" id="KW-0274">FAD</keyword>
<evidence type="ECO:0000256" key="1">
    <source>
        <dbReference type="ARBA" id="ARBA00005466"/>
    </source>
</evidence>
<protein>
    <recommendedName>
        <fullName evidence="6">FAD-binding PCMH-type domain-containing protein</fullName>
    </recommendedName>
</protein>
<keyword evidence="5" id="KW-0732">Signal</keyword>
<comment type="caution">
    <text evidence="7">The sequence shown here is derived from an EMBL/GenBank/DDBJ whole genome shotgun (WGS) entry which is preliminary data.</text>
</comment>
<dbReference type="Pfam" id="PF01565">
    <property type="entry name" value="FAD_binding_4"/>
    <property type="match status" value="1"/>
</dbReference>
<name>A0AAW0BCB0_9AGAR</name>
<evidence type="ECO:0000256" key="2">
    <source>
        <dbReference type="ARBA" id="ARBA00022630"/>
    </source>
</evidence>
<keyword evidence="2" id="KW-0285">Flavoprotein</keyword>
<dbReference type="GO" id="GO:0071949">
    <property type="term" value="F:FAD binding"/>
    <property type="evidence" value="ECO:0007669"/>
    <property type="project" value="InterPro"/>
</dbReference>
<dbReference type="PROSITE" id="PS51387">
    <property type="entry name" value="FAD_PCMH"/>
    <property type="match status" value="1"/>
</dbReference>
<organism evidence="7 8">
    <name type="scientific">Paramarasmius palmivorus</name>
    <dbReference type="NCBI Taxonomy" id="297713"/>
    <lineage>
        <taxon>Eukaryota</taxon>
        <taxon>Fungi</taxon>
        <taxon>Dikarya</taxon>
        <taxon>Basidiomycota</taxon>
        <taxon>Agaricomycotina</taxon>
        <taxon>Agaricomycetes</taxon>
        <taxon>Agaricomycetidae</taxon>
        <taxon>Agaricales</taxon>
        <taxon>Marasmiineae</taxon>
        <taxon>Marasmiaceae</taxon>
        <taxon>Paramarasmius</taxon>
    </lineage>
</organism>
<dbReference type="InterPro" id="IPR012951">
    <property type="entry name" value="BBE"/>
</dbReference>
<evidence type="ECO:0000313" key="7">
    <source>
        <dbReference type="EMBL" id="KAK7023512.1"/>
    </source>
</evidence>
<dbReference type="Proteomes" id="UP001383192">
    <property type="component" value="Unassembled WGS sequence"/>
</dbReference>
<evidence type="ECO:0000256" key="4">
    <source>
        <dbReference type="ARBA" id="ARBA00023002"/>
    </source>
</evidence>
<keyword evidence="8" id="KW-1185">Reference proteome</keyword>
<dbReference type="InterPro" id="IPR050416">
    <property type="entry name" value="FAD-linked_Oxidoreductase"/>
</dbReference>
<dbReference type="GO" id="GO:0016491">
    <property type="term" value="F:oxidoreductase activity"/>
    <property type="evidence" value="ECO:0007669"/>
    <property type="project" value="UniProtKB-KW"/>
</dbReference>
<dbReference type="InterPro" id="IPR016169">
    <property type="entry name" value="FAD-bd_PCMH_sub2"/>
</dbReference>
<dbReference type="EMBL" id="JAYKXP010000138">
    <property type="protein sequence ID" value="KAK7023512.1"/>
    <property type="molecule type" value="Genomic_DNA"/>
</dbReference>
<sequence>MKHQLLTLTYFSLLGAKSVYSTPTAACNALQNALPGRVFFPGSEEYTIGNEHYTQASSQNSTCSVEPESPEDVALILRTVAGGDTRSQFAVKGAGHTGNVGFSSTTGVQIAMSRFNGIEYDEGQSTVKIGPGLTWDQVYAALEPHGVKVVGGRIPGVGVGGLLLGGGYSYFTDQYGLAVDTIVSHDLVLPNGTFVKVDEQTNPDLFFALKAGGGFNNFGIVTSFTLRTFPQTDVWAAAIAYPLNASDSVNQVIQNFSFGNTDPKAVGVSVYGASGFDETFLMAAVFYDAPAPPDGTFDEFFNIPGAVSNVMGSMSLTSAIDFLSNGLGSLNPPRTARHTVPVSRYTVGILDEMKVQLEKIVSDAATNNRPFIALSIAPEPFSQLNAHTTDSAYPHPPGRFVCPSVMEAHYANAADDEFFVNAIREAQQAIQARAIEEGQSFPDDILYNNYVPADTPLELLYGDNLERLREIKRQIDPENVMGLAGGFKIE</sequence>
<evidence type="ECO:0000256" key="5">
    <source>
        <dbReference type="SAM" id="SignalP"/>
    </source>
</evidence>
<dbReference type="Gene3D" id="3.40.462.20">
    <property type="match status" value="1"/>
</dbReference>
<comment type="similarity">
    <text evidence="1">Belongs to the oxygen-dependent FAD-linked oxidoreductase family.</text>
</comment>
<dbReference type="PANTHER" id="PTHR42973:SF13">
    <property type="entry name" value="FAD-BINDING PCMH-TYPE DOMAIN-CONTAINING PROTEIN"/>
    <property type="match status" value="1"/>
</dbReference>